<reference evidence="2 3" key="1">
    <citation type="journal article" date="2024" name="BMC Genomics">
        <title>Genome assembly of redclaw crayfish (Cherax quadricarinatus) provides insights into its immune adaptation and hypoxia tolerance.</title>
        <authorList>
            <person name="Liu Z."/>
            <person name="Zheng J."/>
            <person name="Li H."/>
            <person name="Fang K."/>
            <person name="Wang S."/>
            <person name="He J."/>
            <person name="Zhou D."/>
            <person name="Weng S."/>
            <person name="Chi M."/>
            <person name="Gu Z."/>
            <person name="He J."/>
            <person name="Li F."/>
            <person name="Wang M."/>
        </authorList>
    </citation>
    <scope>NUCLEOTIDE SEQUENCE [LARGE SCALE GENOMIC DNA]</scope>
    <source>
        <strain evidence="2">ZL_2023a</strain>
    </source>
</reference>
<feature type="non-terminal residue" evidence="2">
    <location>
        <position position="1"/>
    </location>
</feature>
<comment type="caution">
    <text evidence="2">The sequence shown here is derived from an EMBL/GenBank/DDBJ whole genome shotgun (WGS) entry which is preliminary data.</text>
</comment>
<organism evidence="2 3">
    <name type="scientific">Cherax quadricarinatus</name>
    <name type="common">Australian red claw crayfish</name>
    <dbReference type="NCBI Taxonomy" id="27406"/>
    <lineage>
        <taxon>Eukaryota</taxon>
        <taxon>Metazoa</taxon>
        <taxon>Ecdysozoa</taxon>
        <taxon>Arthropoda</taxon>
        <taxon>Crustacea</taxon>
        <taxon>Multicrustacea</taxon>
        <taxon>Malacostraca</taxon>
        <taxon>Eumalacostraca</taxon>
        <taxon>Eucarida</taxon>
        <taxon>Decapoda</taxon>
        <taxon>Pleocyemata</taxon>
        <taxon>Astacidea</taxon>
        <taxon>Parastacoidea</taxon>
        <taxon>Parastacidae</taxon>
        <taxon>Cherax</taxon>
    </lineage>
</organism>
<evidence type="ECO:0000313" key="2">
    <source>
        <dbReference type="EMBL" id="KAK8738983.1"/>
    </source>
</evidence>
<evidence type="ECO:0000313" key="3">
    <source>
        <dbReference type="Proteomes" id="UP001445076"/>
    </source>
</evidence>
<dbReference type="EMBL" id="JARKIK010000038">
    <property type="protein sequence ID" value="KAK8738983.1"/>
    <property type="molecule type" value="Genomic_DNA"/>
</dbReference>
<sequence>SPAGAITNPSSGTGNLPPGKTNPAPALASLPQRPSQTSPKTSAAGPSSASSQKEANLNLGGFGSLIGGSKDKSKASSSSLGKPNSQNVQHPTPRPSPFGGNHAHRLKLSPSLLVLLVLLCTQG</sequence>
<name>A0AAW0XI38_CHEQU</name>
<feature type="compositionally biased region" description="Low complexity" evidence="1">
    <location>
        <begin position="75"/>
        <end position="85"/>
    </location>
</feature>
<feature type="compositionally biased region" description="Polar residues" evidence="1">
    <location>
        <begin position="32"/>
        <end position="55"/>
    </location>
</feature>
<accession>A0AAW0XI38</accession>
<protein>
    <submittedName>
        <fullName evidence="2">Uncharacterized protein</fullName>
    </submittedName>
</protein>
<dbReference type="Proteomes" id="UP001445076">
    <property type="component" value="Unassembled WGS sequence"/>
</dbReference>
<dbReference type="AlphaFoldDB" id="A0AAW0XI38"/>
<gene>
    <name evidence="2" type="ORF">OTU49_003774</name>
</gene>
<proteinExistence type="predicted"/>
<keyword evidence="3" id="KW-1185">Reference proteome</keyword>
<evidence type="ECO:0000256" key="1">
    <source>
        <dbReference type="SAM" id="MobiDB-lite"/>
    </source>
</evidence>
<feature type="region of interest" description="Disordered" evidence="1">
    <location>
        <begin position="1"/>
        <end position="104"/>
    </location>
</feature>